<organism evidence="2 3">
    <name type="scientific">Brenneria rubrifaciens</name>
    <dbReference type="NCBI Taxonomy" id="55213"/>
    <lineage>
        <taxon>Bacteria</taxon>
        <taxon>Pseudomonadati</taxon>
        <taxon>Pseudomonadota</taxon>
        <taxon>Gammaproteobacteria</taxon>
        <taxon>Enterobacterales</taxon>
        <taxon>Pectobacteriaceae</taxon>
        <taxon>Brenneria</taxon>
    </lineage>
</organism>
<evidence type="ECO:0000313" key="2">
    <source>
        <dbReference type="EMBL" id="QCR09515.1"/>
    </source>
</evidence>
<name>A0A4P8QYX8_9GAMM</name>
<dbReference type="RefSeq" id="WP_137714521.1">
    <property type="nucleotide sequence ID" value="NZ_CP034035.1"/>
</dbReference>
<keyword evidence="3" id="KW-1185">Reference proteome</keyword>
<dbReference type="KEGG" id="brb:EH207_13895"/>
<accession>A0A4P8QYX8</accession>
<sequence>MNKKTVQFAKTVLLAGITVISFSGSAFAGANLGKMPYCNFVSSNGYCEGGPGPMAKIAK</sequence>
<protein>
    <recommendedName>
        <fullName evidence="4">DUF2282 domain-containing protein</fullName>
    </recommendedName>
</protein>
<feature type="signal peptide" evidence="1">
    <location>
        <begin position="1"/>
        <end position="28"/>
    </location>
</feature>
<proteinExistence type="predicted"/>
<keyword evidence="1" id="KW-0732">Signal</keyword>
<dbReference type="Proteomes" id="UP000299580">
    <property type="component" value="Chromosome"/>
</dbReference>
<dbReference type="EMBL" id="CP034035">
    <property type="protein sequence ID" value="QCR09515.1"/>
    <property type="molecule type" value="Genomic_DNA"/>
</dbReference>
<reference evidence="2 3" key="1">
    <citation type="submission" date="2018-11" db="EMBL/GenBank/DDBJ databases">
        <title>Genome sequences of Brenneria nigrifluens and Brenneria rubrifaciens.</title>
        <authorList>
            <person name="Poret-Peterson A.T."/>
            <person name="McClean A.E."/>
            <person name="Kluepfel D.A."/>
        </authorList>
    </citation>
    <scope>NUCLEOTIDE SEQUENCE [LARGE SCALE GENOMIC DNA]</scope>
    <source>
        <strain evidence="2 3">6D370</strain>
    </source>
</reference>
<evidence type="ECO:0000256" key="1">
    <source>
        <dbReference type="SAM" id="SignalP"/>
    </source>
</evidence>
<dbReference type="AlphaFoldDB" id="A0A4P8QYX8"/>
<gene>
    <name evidence="2" type="ORF">EH207_13895</name>
</gene>
<evidence type="ECO:0008006" key="4">
    <source>
        <dbReference type="Google" id="ProtNLM"/>
    </source>
</evidence>
<feature type="chain" id="PRO_5020188696" description="DUF2282 domain-containing protein" evidence="1">
    <location>
        <begin position="29"/>
        <end position="59"/>
    </location>
</feature>
<evidence type="ECO:0000313" key="3">
    <source>
        <dbReference type="Proteomes" id="UP000299580"/>
    </source>
</evidence>